<keyword evidence="11 15" id="KW-0255">Endonuclease</keyword>
<evidence type="ECO:0000256" key="8">
    <source>
        <dbReference type="ARBA" id="ARBA00022694"/>
    </source>
</evidence>
<keyword evidence="15" id="KW-0699">rRNA-binding</keyword>
<evidence type="ECO:0000259" key="16">
    <source>
        <dbReference type="PROSITE" id="PS50137"/>
    </source>
</evidence>
<dbReference type="SMART" id="SM00358">
    <property type="entry name" value="DSRM"/>
    <property type="match status" value="1"/>
</dbReference>
<evidence type="ECO:0000313" key="19">
    <source>
        <dbReference type="Proteomes" id="UP000243591"/>
    </source>
</evidence>
<dbReference type="GO" id="GO:0003725">
    <property type="term" value="F:double-stranded RNA binding"/>
    <property type="evidence" value="ECO:0007669"/>
    <property type="project" value="TreeGrafter"/>
</dbReference>
<dbReference type="GO" id="GO:0006364">
    <property type="term" value="P:rRNA processing"/>
    <property type="evidence" value="ECO:0007669"/>
    <property type="project" value="UniProtKB-UniRule"/>
</dbReference>
<dbReference type="KEGG" id="bths:CNY62_11860"/>
<feature type="active site" evidence="15">
    <location>
        <position position="122"/>
    </location>
</feature>
<dbReference type="InterPro" id="IPR036389">
    <property type="entry name" value="RNase_III_sf"/>
</dbReference>
<evidence type="ECO:0000256" key="2">
    <source>
        <dbReference type="ARBA" id="ARBA00004496"/>
    </source>
</evidence>
<dbReference type="AlphaFoldDB" id="A0A1D2KVZ1"/>
<keyword evidence="13 15" id="KW-0460">Magnesium</keyword>
<feature type="binding site" evidence="15">
    <location>
        <position position="119"/>
    </location>
    <ligand>
        <name>Mg(2+)</name>
        <dbReference type="ChEBI" id="CHEBI:18420"/>
    </ligand>
</feature>
<evidence type="ECO:0000256" key="1">
    <source>
        <dbReference type="ARBA" id="ARBA00000109"/>
    </source>
</evidence>
<evidence type="ECO:0000256" key="5">
    <source>
        <dbReference type="ARBA" id="ARBA00022490"/>
    </source>
</evidence>
<dbReference type="GO" id="GO:0019843">
    <property type="term" value="F:rRNA binding"/>
    <property type="evidence" value="ECO:0007669"/>
    <property type="project" value="UniProtKB-KW"/>
</dbReference>
<keyword evidence="7 15" id="KW-0507">mRNA processing</keyword>
<comment type="subcellular location">
    <subcellularLocation>
        <location evidence="2 15">Cytoplasm</location>
    </subcellularLocation>
</comment>
<evidence type="ECO:0000256" key="15">
    <source>
        <dbReference type="HAMAP-Rule" id="MF_00104"/>
    </source>
</evidence>
<keyword evidence="5 15" id="KW-0963">Cytoplasm</keyword>
<dbReference type="PROSITE" id="PS50142">
    <property type="entry name" value="RNASE_3_2"/>
    <property type="match status" value="1"/>
</dbReference>
<dbReference type="GO" id="GO:0010468">
    <property type="term" value="P:regulation of gene expression"/>
    <property type="evidence" value="ECO:0007669"/>
    <property type="project" value="TreeGrafter"/>
</dbReference>
<sequence length="233" mass="26134">MKTLKELQERIQISFKQEALLEQAFTHASYVNENRSKGSKHYERLEFLGDAVLELTVSDYLFNRFPERPEGQLTKLRAACVCEGALVVYAKELNLSDYFRIGRGEENAGGRTRDALVADIFEAFIGAMYLSEGIDCVRSFLGKVIFPKIDDGTFEANNDYKTLLQEWLQKDGDISISYEILSENGPAHDKAFQVRLVVNGEPQSIGEGRTKKTAEQSAAQAALASYQSQEKNS</sequence>
<keyword evidence="12 15" id="KW-0378">Hydrolase</keyword>
<dbReference type="EC" id="3.1.26.3" evidence="15"/>
<comment type="similarity">
    <text evidence="3">Belongs to the ribonuclease III family.</text>
</comment>
<dbReference type="Proteomes" id="UP000243591">
    <property type="component" value="Chromosome"/>
</dbReference>
<evidence type="ECO:0000256" key="6">
    <source>
        <dbReference type="ARBA" id="ARBA00022552"/>
    </source>
</evidence>
<keyword evidence="8 15" id="KW-0819">tRNA processing</keyword>
<dbReference type="Gene3D" id="3.30.160.20">
    <property type="match status" value="1"/>
</dbReference>
<evidence type="ECO:0000256" key="9">
    <source>
        <dbReference type="ARBA" id="ARBA00022722"/>
    </source>
</evidence>
<evidence type="ECO:0000256" key="3">
    <source>
        <dbReference type="ARBA" id="ARBA00010183"/>
    </source>
</evidence>
<dbReference type="RefSeq" id="WP_069125573.1">
    <property type="nucleotide sequence ID" value="NZ_CBCPHX010000001.1"/>
</dbReference>
<comment type="catalytic activity">
    <reaction evidence="1 15">
        <text>Endonucleolytic cleavage to 5'-phosphomonoester.</text>
        <dbReference type="EC" id="3.1.26.3"/>
    </reaction>
</comment>
<evidence type="ECO:0000256" key="14">
    <source>
        <dbReference type="ARBA" id="ARBA00022884"/>
    </source>
</evidence>
<dbReference type="FunFam" id="3.30.160.20:FF:000003">
    <property type="entry name" value="Ribonuclease 3"/>
    <property type="match status" value="1"/>
</dbReference>
<keyword evidence="10 15" id="KW-0479">Metal-binding</keyword>
<dbReference type="SMART" id="SM00535">
    <property type="entry name" value="RIBOc"/>
    <property type="match status" value="1"/>
</dbReference>
<evidence type="ECO:0000256" key="4">
    <source>
        <dbReference type="ARBA" id="ARBA00011738"/>
    </source>
</evidence>
<dbReference type="PROSITE" id="PS00517">
    <property type="entry name" value="RNASE_3_1"/>
    <property type="match status" value="1"/>
</dbReference>
<feature type="domain" description="RNase III" evidence="17">
    <location>
        <begin position="4"/>
        <end position="133"/>
    </location>
</feature>
<dbReference type="PANTHER" id="PTHR11207:SF0">
    <property type="entry name" value="RIBONUCLEASE 3"/>
    <property type="match status" value="1"/>
</dbReference>
<accession>A0A1D2KVZ1</accession>
<proteinExistence type="inferred from homology"/>
<evidence type="ECO:0000256" key="12">
    <source>
        <dbReference type="ARBA" id="ARBA00022801"/>
    </source>
</evidence>
<keyword evidence="9 15" id="KW-0540">Nuclease</keyword>
<dbReference type="GO" id="GO:0042802">
    <property type="term" value="F:identical protein binding"/>
    <property type="evidence" value="ECO:0007669"/>
    <property type="project" value="UniProtKB-ARBA"/>
</dbReference>
<evidence type="ECO:0000256" key="13">
    <source>
        <dbReference type="ARBA" id="ARBA00022842"/>
    </source>
</evidence>
<comment type="subunit">
    <text evidence="4 15">Homodimer.</text>
</comment>
<feature type="active site" evidence="15">
    <location>
        <position position="50"/>
    </location>
</feature>
<feature type="domain" description="DRBM" evidence="16">
    <location>
        <begin position="159"/>
        <end position="228"/>
    </location>
</feature>
<dbReference type="CDD" id="cd10845">
    <property type="entry name" value="DSRM_RNAse_III_family"/>
    <property type="match status" value="1"/>
</dbReference>
<organism evidence="18 19">
    <name type="scientific">Brochothrix thermosphacta</name>
    <name type="common">Microbacterium thermosphactum</name>
    <dbReference type="NCBI Taxonomy" id="2756"/>
    <lineage>
        <taxon>Bacteria</taxon>
        <taxon>Bacillati</taxon>
        <taxon>Bacillota</taxon>
        <taxon>Bacilli</taxon>
        <taxon>Bacillales</taxon>
        <taxon>Listeriaceae</taxon>
        <taxon>Brochothrix</taxon>
    </lineage>
</organism>
<dbReference type="PROSITE" id="PS50137">
    <property type="entry name" value="DS_RBD"/>
    <property type="match status" value="1"/>
</dbReference>
<dbReference type="Pfam" id="PF00035">
    <property type="entry name" value="dsrm"/>
    <property type="match status" value="1"/>
</dbReference>
<dbReference type="OrthoDB" id="9805026at2"/>
<feature type="binding site" evidence="15">
    <location>
        <position position="46"/>
    </location>
    <ligand>
        <name>Mg(2+)</name>
        <dbReference type="ChEBI" id="CHEBI:18420"/>
    </ligand>
</feature>
<keyword evidence="6 15" id="KW-0698">rRNA processing</keyword>
<protein>
    <recommendedName>
        <fullName evidence="15">Ribonuclease 3</fullName>
        <ecNumber evidence="15">3.1.26.3</ecNumber>
    </recommendedName>
    <alternativeName>
        <fullName evidence="15">Ribonuclease III</fullName>
        <shortName evidence="15">RNase III</shortName>
    </alternativeName>
</protein>
<dbReference type="InterPro" id="IPR014720">
    <property type="entry name" value="dsRBD_dom"/>
</dbReference>
<evidence type="ECO:0000259" key="17">
    <source>
        <dbReference type="PROSITE" id="PS50142"/>
    </source>
</evidence>
<dbReference type="InterPro" id="IPR000999">
    <property type="entry name" value="RNase_III_dom"/>
</dbReference>
<evidence type="ECO:0000256" key="11">
    <source>
        <dbReference type="ARBA" id="ARBA00022759"/>
    </source>
</evidence>
<dbReference type="PANTHER" id="PTHR11207">
    <property type="entry name" value="RIBONUCLEASE III"/>
    <property type="match status" value="1"/>
</dbReference>
<keyword evidence="19" id="KW-1185">Reference proteome</keyword>
<dbReference type="EMBL" id="CP023483">
    <property type="protein sequence ID" value="ATF26997.1"/>
    <property type="molecule type" value="Genomic_DNA"/>
</dbReference>
<evidence type="ECO:0000256" key="7">
    <source>
        <dbReference type="ARBA" id="ARBA00022664"/>
    </source>
</evidence>
<dbReference type="FunFam" id="1.10.1520.10:FF:000001">
    <property type="entry name" value="Ribonuclease 3"/>
    <property type="match status" value="1"/>
</dbReference>
<evidence type="ECO:0000313" key="18">
    <source>
        <dbReference type="EMBL" id="ATF26997.1"/>
    </source>
</evidence>
<name>A0A1D2KVZ1_BROTH</name>
<dbReference type="Pfam" id="PF14622">
    <property type="entry name" value="Ribonucleas_3_3"/>
    <property type="match status" value="1"/>
</dbReference>
<gene>
    <name evidence="15" type="primary">rnc</name>
    <name evidence="18" type="ORF">CNY62_11860</name>
</gene>
<reference evidence="18 19" key="1">
    <citation type="submission" date="2017-09" db="EMBL/GenBank/DDBJ databases">
        <title>Complete Genome Sequences of Two Strains of the Meat Spoilage Bacterium Brochothrix thermosphacta Isolated from Ground Chicken.</title>
        <authorList>
            <person name="Paoli G.C."/>
            <person name="Wijey C."/>
            <person name="Chen C.-Y."/>
            <person name="Nguyen L."/>
            <person name="Yan X."/>
            <person name="Irwin P.L."/>
        </authorList>
    </citation>
    <scope>NUCLEOTIDE SEQUENCE [LARGE SCALE GENOMIC DNA]</scope>
    <source>
        <strain evidence="18 19">BI</strain>
    </source>
</reference>
<dbReference type="CDD" id="cd00593">
    <property type="entry name" value="RIBOc"/>
    <property type="match status" value="1"/>
</dbReference>
<comment type="function">
    <text evidence="15">Digests double-stranded RNA. Involved in the processing of primary rRNA transcript to yield the immediate precursors to the large and small rRNAs (23S and 16S). Processes some mRNAs, and tRNAs when they are encoded in the rRNA operon. Processes pre-crRNA and tracrRNA of type II CRISPR loci if present in the organism.</text>
</comment>
<dbReference type="STRING" id="2756.BFR44_04225"/>
<dbReference type="SUPFAM" id="SSF69065">
    <property type="entry name" value="RNase III domain-like"/>
    <property type="match status" value="1"/>
</dbReference>
<dbReference type="SUPFAM" id="SSF54768">
    <property type="entry name" value="dsRNA-binding domain-like"/>
    <property type="match status" value="1"/>
</dbReference>
<dbReference type="GO" id="GO:0004525">
    <property type="term" value="F:ribonuclease III activity"/>
    <property type="evidence" value="ECO:0007669"/>
    <property type="project" value="UniProtKB-UniRule"/>
</dbReference>
<dbReference type="InterPro" id="IPR011907">
    <property type="entry name" value="RNase_III"/>
</dbReference>
<keyword evidence="14 15" id="KW-0694">RNA-binding</keyword>
<dbReference type="HAMAP" id="MF_00104">
    <property type="entry name" value="RNase_III"/>
    <property type="match status" value="1"/>
</dbReference>
<dbReference type="GO" id="GO:0005737">
    <property type="term" value="C:cytoplasm"/>
    <property type="evidence" value="ECO:0007669"/>
    <property type="project" value="UniProtKB-SubCell"/>
</dbReference>
<comment type="cofactor">
    <cofactor evidence="15">
        <name>Mg(2+)</name>
        <dbReference type="ChEBI" id="CHEBI:18420"/>
    </cofactor>
</comment>
<dbReference type="GO" id="GO:0006397">
    <property type="term" value="P:mRNA processing"/>
    <property type="evidence" value="ECO:0007669"/>
    <property type="project" value="UniProtKB-UniRule"/>
</dbReference>
<dbReference type="GO" id="GO:0008033">
    <property type="term" value="P:tRNA processing"/>
    <property type="evidence" value="ECO:0007669"/>
    <property type="project" value="UniProtKB-KW"/>
</dbReference>
<feature type="binding site" evidence="15">
    <location>
        <position position="122"/>
    </location>
    <ligand>
        <name>Mg(2+)</name>
        <dbReference type="ChEBI" id="CHEBI:18420"/>
    </ligand>
</feature>
<dbReference type="GO" id="GO:0046872">
    <property type="term" value="F:metal ion binding"/>
    <property type="evidence" value="ECO:0007669"/>
    <property type="project" value="UniProtKB-KW"/>
</dbReference>
<dbReference type="Gene3D" id="1.10.1520.10">
    <property type="entry name" value="Ribonuclease III domain"/>
    <property type="match status" value="1"/>
</dbReference>
<dbReference type="NCBIfam" id="TIGR02191">
    <property type="entry name" value="RNaseIII"/>
    <property type="match status" value="1"/>
</dbReference>
<evidence type="ECO:0000256" key="10">
    <source>
        <dbReference type="ARBA" id="ARBA00022723"/>
    </source>
</evidence>